<dbReference type="EMBL" id="KV700117">
    <property type="protein sequence ID" value="OCF47175.1"/>
    <property type="molecule type" value="Genomic_DNA"/>
</dbReference>
<evidence type="ECO:0000313" key="3">
    <source>
        <dbReference type="Proteomes" id="UP000094020"/>
    </source>
</evidence>
<evidence type="ECO:0000313" key="2">
    <source>
        <dbReference type="EMBL" id="WWC68037.1"/>
    </source>
</evidence>
<reference evidence="2" key="2">
    <citation type="submission" date="2013-07" db="EMBL/GenBank/DDBJ databases">
        <authorList>
            <consortium name="The Broad Institute Genome Sequencing Platform"/>
            <person name="Cuomo C."/>
            <person name="Litvintseva A."/>
            <person name="Chen Y."/>
            <person name="Heitman J."/>
            <person name="Sun S."/>
            <person name="Springer D."/>
            <person name="Dromer F."/>
            <person name="Young S.K."/>
            <person name="Zeng Q."/>
            <person name="Gargeya S."/>
            <person name="Fitzgerald M."/>
            <person name="Abouelleil A."/>
            <person name="Alvarado L."/>
            <person name="Berlin A.M."/>
            <person name="Chapman S.B."/>
            <person name="Dewar J."/>
            <person name="Goldberg J."/>
            <person name="Griggs A."/>
            <person name="Gujja S."/>
            <person name="Hansen M."/>
            <person name="Howarth C."/>
            <person name="Imamovic A."/>
            <person name="Larimer J."/>
            <person name="McCowan C."/>
            <person name="Murphy C."/>
            <person name="Pearson M."/>
            <person name="Priest M."/>
            <person name="Roberts A."/>
            <person name="Saif S."/>
            <person name="Shea T."/>
            <person name="Sykes S."/>
            <person name="Wortman J."/>
            <person name="Nusbaum C."/>
            <person name="Birren B."/>
        </authorList>
    </citation>
    <scope>NUCLEOTIDE SEQUENCE</scope>
    <source>
        <strain evidence="2">CBS 10737</strain>
    </source>
</reference>
<accession>A0A1B9HV75</accession>
<dbReference type="AlphaFoldDB" id="A0A1B9HV75"/>
<sequence length="339" mass="38472">MLYHLANLSATSIADFAVALTRSSLWMESPTCHSEVWWKQNPPTTRPLLSFGDQDPPQMYQTISPFDTQQGLSAAVNPRHDGSRGLPHDIRSLFADDESLESPRFDDTRYYPSQPQSLLYPDDTTILTIPESLGVYDGPLRELPLKRHQGVLPHFVLVDEKAWPTPETSSLVSDLDENPWSFEEWVNDELKDIARVSYKDTLISAEESGSKEESTVSDNAQIVNKSSIAHSLWTNFLSMWTSQWDKVSTVVKDYAKRLTSDNRLNYDETIRDPYKWEKELIAQMNQASPPHGDLLHDTENPPTDDHLQPPTIVRETESTIRQTDTALVAQPKINPILKA</sequence>
<evidence type="ECO:0000313" key="1">
    <source>
        <dbReference type="EMBL" id="OCF47175.1"/>
    </source>
</evidence>
<dbReference type="KEGG" id="kpin:30175322"/>
<name>A0A1B9HV75_9TREE</name>
<dbReference type="GeneID" id="30175322"/>
<organism evidence="1">
    <name type="scientific">Kwoniella pini CBS 10737</name>
    <dbReference type="NCBI Taxonomy" id="1296096"/>
    <lineage>
        <taxon>Eukaryota</taxon>
        <taxon>Fungi</taxon>
        <taxon>Dikarya</taxon>
        <taxon>Basidiomycota</taxon>
        <taxon>Agaricomycotina</taxon>
        <taxon>Tremellomycetes</taxon>
        <taxon>Tremellales</taxon>
        <taxon>Cryptococcaceae</taxon>
        <taxon>Kwoniella</taxon>
    </lineage>
</organism>
<keyword evidence="3" id="KW-1185">Reference proteome</keyword>
<dbReference type="Proteomes" id="UP000094020">
    <property type="component" value="Chromosome 2"/>
</dbReference>
<reference evidence="2" key="4">
    <citation type="submission" date="2024-02" db="EMBL/GenBank/DDBJ databases">
        <title>Comparative genomics of Cryptococcus and Kwoniella reveals pathogenesis evolution and contrasting modes of karyotype evolution via chromosome fusion or intercentromeric recombination.</title>
        <authorList>
            <person name="Coelho M.A."/>
            <person name="David-Palma M."/>
            <person name="Shea T."/>
            <person name="Bowers K."/>
            <person name="McGinley-Smith S."/>
            <person name="Mohammad A.W."/>
            <person name="Gnirke A."/>
            <person name="Yurkov A.M."/>
            <person name="Nowrousian M."/>
            <person name="Sun S."/>
            <person name="Cuomo C.A."/>
            <person name="Heitman J."/>
        </authorList>
    </citation>
    <scope>NUCLEOTIDE SEQUENCE</scope>
    <source>
        <strain evidence="2">CBS 10737</strain>
    </source>
</reference>
<gene>
    <name evidence="1" type="ORF">I206_06953</name>
    <name evidence="2" type="ORF">I206_101956</name>
</gene>
<dbReference type="EMBL" id="CP144520">
    <property type="protein sequence ID" value="WWC68037.1"/>
    <property type="molecule type" value="Genomic_DNA"/>
</dbReference>
<protein>
    <submittedName>
        <fullName evidence="1">Uncharacterized protein</fullName>
    </submittedName>
</protein>
<proteinExistence type="predicted"/>
<dbReference type="RefSeq" id="XP_019008394.1">
    <property type="nucleotide sequence ID" value="XM_019158648.1"/>
</dbReference>
<reference evidence="1" key="3">
    <citation type="submission" date="2016-07" db="EMBL/GenBank/DDBJ databases">
        <title>Evolution of pathogenesis and genome organization in the Tremellales.</title>
        <authorList>
            <person name="Cuomo C."/>
            <person name="Litvintseva A."/>
            <person name="Heitman J."/>
            <person name="Chen Y."/>
            <person name="Sun S."/>
            <person name="Springer D."/>
            <person name="Dromer F."/>
            <person name="Young S."/>
            <person name="Zeng Q."/>
            <person name="Chapman S."/>
            <person name="Gujja S."/>
            <person name="Saif S."/>
            <person name="Birren B."/>
        </authorList>
    </citation>
    <scope>NUCLEOTIDE SEQUENCE</scope>
    <source>
        <strain evidence="1">CBS 10737</strain>
    </source>
</reference>
<reference evidence="1" key="1">
    <citation type="submission" date="2013-07" db="EMBL/GenBank/DDBJ databases">
        <title>The Genome Sequence of Cryptococcus pinus CBS10737.</title>
        <authorList>
            <consortium name="The Broad Institute Genome Sequencing Platform"/>
            <person name="Cuomo C."/>
            <person name="Litvintseva A."/>
            <person name="Chen Y."/>
            <person name="Heitman J."/>
            <person name="Sun S."/>
            <person name="Springer D."/>
            <person name="Dromer F."/>
            <person name="Young S.K."/>
            <person name="Zeng Q."/>
            <person name="Gargeya S."/>
            <person name="Fitzgerald M."/>
            <person name="Abouelleil A."/>
            <person name="Alvarado L."/>
            <person name="Berlin A.M."/>
            <person name="Chapman S.B."/>
            <person name="Dewar J."/>
            <person name="Goldberg J."/>
            <person name="Griggs A."/>
            <person name="Gujja S."/>
            <person name="Hansen M."/>
            <person name="Howarth C."/>
            <person name="Imamovic A."/>
            <person name="Larimer J."/>
            <person name="McCowan C."/>
            <person name="Murphy C."/>
            <person name="Pearson M."/>
            <person name="Priest M."/>
            <person name="Roberts A."/>
            <person name="Saif S."/>
            <person name="Shea T."/>
            <person name="Sykes S."/>
            <person name="Wortman J."/>
            <person name="Nusbaum C."/>
            <person name="Birren B."/>
        </authorList>
    </citation>
    <scope>NUCLEOTIDE SEQUENCE [LARGE SCALE GENOMIC DNA]</scope>
    <source>
        <strain evidence="1">CBS 10737</strain>
    </source>
</reference>